<dbReference type="SUPFAM" id="SSF63892">
    <property type="entry name" value="Pyridoxine 5'-phosphate synthase"/>
    <property type="match status" value="1"/>
</dbReference>
<feature type="binding site" evidence="4">
    <location>
        <position position="197"/>
    </location>
    <ligand>
        <name>3-amino-2-oxopropyl phosphate</name>
        <dbReference type="ChEBI" id="CHEBI:57279"/>
    </ligand>
</feature>
<dbReference type="PANTHER" id="PTHR30456:SF0">
    <property type="entry name" value="PYRIDOXINE 5'-PHOSPHATE SYNTHASE"/>
    <property type="match status" value="1"/>
</dbReference>
<sequence length="245" mass="27164">MTTKLSVNLNKIALLRNSRGRDYPSVVGFAKKFIALGAHGITVHPREDERHITRQDARDLAKLLEEYPEVEYNIEGYPSEEFLTLVEECNPDQVTLVPDAVDQLTSDHGWDVAWHGELLIMVTERLKKSGIRVAAFLDPDVEQVTRVAATGVDRIELYTEEFASSYGTPQQAEVLAKYVAAAAQAEHMELEINAGHDLDSENLPTFLTIPNILEVSIGHVLTVECIEQGMESVVAKYLDICSASA</sequence>
<comment type="function">
    <text evidence="4">Catalyzes the complicated ring closure reaction between the two acyclic compounds 1-deoxy-D-xylulose-5-phosphate (DXP) and 3-amino-2-oxopropyl phosphate (1-amino-acetone-3-phosphate or AAP) to form pyridoxine 5'-phosphate (PNP) and inorganic phosphate.</text>
</comment>
<dbReference type="EMBL" id="QGKL01000039">
    <property type="protein sequence ID" value="PWQ94466.1"/>
    <property type="molecule type" value="Genomic_DNA"/>
</dbReference>
<feature type="active site" description="Proton donor" evidence="4">
    <location>
        <position position="196"/>
    </location>
</feature>
<gene>
    <name evidence="4" type="primary">pdxJ</name>
    <name evidence="6" type="ORF">DKT75_14290</name>
</gene>
<feature type="active site" description="Proton acceptor" evidence="4">
    <location>
        <position position="44"/>
    </location>
</feature>
<dbReference type="AlphaFoldDB" id="A0A317C748"/>
<evidence type="ECO:0000313" key="6">
    <source>
        <dbReference type="EMBL" id="PWQ94466.1"/>
    </source>
</evidence>
<keyword evidence="2 4" id="KW-0808">Transferase</keyword>
<evidence type="ECO:0000313" key="7">
    <source>
        <dbReference type="Proteomes" id="UP000245506"/>
    </source>
</evidence>
<feature type="binding site" evidence="4">
    <location>
        <begin position="218"/>
        <end position="219"/>
    </location>
    <ligand>
        <name>3-amino-2-oxopropyl phosphate</name>
        <dbReference type="ChEBI" id="CHEBI:57279"/>
    </ligand>
</feature>
<feature type="active site" description="Proton acceptor" evidence="4">
    <location>
        <position position="75"/>
    </location>
</feature>
<feature type="binding site" evidence="4">
    <location>
        <position position="105"/>
    </location>
    <ligand>
        <name>1-deoxy-D-xylulose 5-phosphate</name>
        <dbReference type="ChEBI" id="CHEBI:57792"/>
    </ligand>
</feature>
<dbReference type="NCBIfam" id="NF003626">
    <property type="entry name" value="PRK05265.1-4"/>
    <property type="match status" value="1"/>
</dbReference>
<dbReference type="InterPro" id="IPR036130">
    <property type="entry name" value="Pyridoxine-5'_phos_synth"/>
</dbReference>
<dbReference type="UniPathway" id="UPA00244">
    <property type="reaction ID" value="UER00313"/>
</dbReference>
<name>A0A317C748_9GAMM</name>
<reference evidence="6 7" key="1">
    <citation type="submission" date="2018-05" db="EMBL/GenBank/DDBJ databases">
        <title>Leucothrix arctica sp. nov., isolated from Arctic seawater.</title>
        <authorList>
            <person name="Choi A."/>
            <person name="Baek K."/>
        </authorList>
    </citation>
    <scope>NUCLEOTIDE SEQUENCE [LARGE SCALE GENOMIC DNA]</scope>
    <source>
        <strain evidence="6 7">IMCC9719</strain>
    </source>
</reference>
<dbReference type="HAMAP" id="MF_00279">
    <property type="entry name" value="PdxJ"/>
    <property type="match status" value="1"/>
</dbReference>
<comment type="caution">
    <text evidence="6">The sequence shown here is derived from an EMBL/GenBank/DDBJ whole genome shotgun (WGS) entry which is preliminary data.</text>
</comment>
<accession>A0A317C748</accession>
<comment type="catalytic activity">
    <reaction evidence="4">
        <text>3-amino-2-oxopropyl phosphate + 1-deoxy-D-xylulose 5-phosphate = pyridoxine 5'-phosphate + phosphate + 2 H2O + H(+)</text>
        <dbReference type="Rhea" id="RHEA:15265"/>
        <dbReference type="ChEBI" id="CHEBI:15377"/>
        <dbReference type="ChEBI" id="CHEBI:15378"/>
        <dbReference type="ChEBI" id="CHEBI:43474"/>
        <dbReference type="ChEBI" id="CHEBI:57279"/>
        <dbReference type="ChEBI" id="CHEBI:57792"/>
        <dbReference type="ChEBI" id="CHEBI:58589"/>
        <dbReference type="EC" id="2.6.99.2"/>
    </reaction>
</comment>
<protein>
    <recommendedName>
        <fullName evidence="4 5">Pyridoxine 5'-phosphate synthase</fullName>
        <shortName evidence="4">PNP synthase</shortName>
        <ecNumber evidence="4 5">2.6.99.2</ecNumber>
    </recommendedName>
</protein>
<dbReference type="InterPro" id="IPR004569">
    <property type="entry name" value="PyrdxlP_synth_PdxJ"/>
</dbReference>
<proteinExistence type="inferred from homology"/>
<keyword evidence="7" id="KW-1185">Reference proteome</keyword>
<dbReference type="Gene3D" id="3.20.20.70">
    <property type="entry name" value="Aldolase class I"/>
    <property type="match status" value="1"/>
</dbReference>
<dbReference type="GO" id="GO:0005829">
    <property type="term" value="C:cytosol"/>
    <property type="evidence" value="ECO:0007669"/>
    <property type="project" value="TreeGrafter"/>
</dbReference>
<comment type="subunit">
    <text evidence="4">Homooctamer; tetramer of dimers.</text>
</comment>
<evidence type="ECO:0000256" key="4">
    <source>
        <dbReference type="HAMAP-Rule" id="MF_00279"/>
    </source>
</evidence>
<comment type="pathway">
    <text evidence="4">Cofactor biosynthesis; pyridoxine 5'-phosphate biosynthesis; pyridoxine 5'-phosphate from D-erythrose 4-phosphate: step 5/5.</text>
</comment>
<dbReference type="PANTHER" id="PTHR30456">
    <property type="entry name" value="PYRIDOXINE 5'-PHOSPHATE SYNTHASE"/>
    <property type="match status" value="1"/>
</dbReference>
<dbReference type="CDD" id="cd00003">
    <property type="entry name" value="PNPsynthase"/>
    <property type="match status" value="1"/>
</dbReference>
<feature type="site" description="Transition state stabilizer" evidence="4">
    <location>
        <position position="156"/>
    </location>
</feature>
<dbReference type="Pfam" id="PF03740">
    <property type="entry name" value="PdxJ"/>
    <property type="match status" value="1"/>
</dbReference>
<dbReference type="GO" id="GO:0008615">
    <property type="term" value="P:pyridoxine biosynthetic process"/>
    <property type="evidence" value="ECO:0007669"/>
    <property type="project" value="UniProtKB-UniRule"/>
</dbReference>
<evidence type="ECO:0000256" key="3">
    <source>
        <dbReference type="ARBA" id="ARBA00023096"/>
    </source>
</evidence>
<evidence type="ECO:0000256" key="2">
    <source>
        <dbReference type="ARBA" id="ARBA00022679"/>
    </source>
</evidence>
<dbReference type="RefSeq" id="WP_109824115.1">
    <property type="nucleotide sequence ID" value="NZ_QGKL01000039.1"/>
</dbReference>
<evidence type="ECO:0000256" key="1">
    <source>
        <dbReference type="ARBA" id="ARBA00022490"/>
    </source>
</evidence>
<keyword evidence="3 4" id="KW-0664">Pyridoxine biosynthesis</keyword>
<dbReference type="NCBIfam" id="TIGR00559">
    <property type="entry name" value="pdxJ"/>
    <property type="match status" value="1"/>
</dbReference>
<comment type="similarity">
    <text evidence="4">Belongs to the PNP synthase family.</text>
</comment>
<keyword evidence="1 4" id="KW-0963">Cytoplasm</keyword>
<dbReference type="Proteomes" id="UP000245506">
    <property type="component" value="Unassembled WGS sequence"/>
</dbReference>
<dbReference type="InterPro" id="IPR013785">
    <property type="entry name" value="Aldolase_TIM"/>
</dbReference>
<dbReference type="EC" id="2.6.99.2" evidence="4 5"/>
<comment type="caution">
    <text evidence="4">Lacks conserved residue(s) required for the propagation of feature annotation.</text>
</comment>
<dbReference type="OrthoDB" id="9806590at2"/>
<dbReference type="GO" id="GO:0033856">
    <property type="term" value="F:pyridoxine 5'-phosphate synthase activity"/>
    <property type="evidence" value="ECO:0007669"/>
    <property type="project" value="UniProtKB-UniRule"/>
</dbReference>
<organism evidence="6 7">
    <name type="scientific">Leucothrix arctica</name>
    <dbReference type="NCBI Taxonomy" id="1481894"/>
    <lineage>
        <taxon>Bacteria</taxon>
        <taxon>Pseudomonadati</taxon>
        <taxon>Pseudomonadota</taxon>
        <taxon>Gammaproteobacteria</taxon>
        <taxon>Thiotrichales</taxon>
        <taxon>Thiotrichaceae</taxon>
        <taxon>Leucothrix</taxon>
    </lineage>
</organism>
<feature type="binding site" evidence="4">
    <location>
        <position position="19"/>
    </location>
    <ligand>
        <name>3-amino-2-oxopropyl phosphate</name>
        <dbReference type="ChEBI" id="CHEBI:57279"/>
    </ligand>
</feature>
<feature type="binding site" evidence="4">
    <location>
        <position position="46"/>
    </location>
    <ligand>
        <name>1-deoxy-D-xylulose 5-phosphate</name>
        <dbReference type="ChEBI" id="CHEBI:57792"/>
    </ligand>
</feature>
<evidence type="ECO:0000256" key="5">
    <source>
        <dbReference type="NCBIfam" id="TIGR00559"/>
    </source>
</evidence>
<feature type="binding site" evidence="4">
    <location>
        <position position="8"/>
    </location>
    <ligand>
        <name>3-amino-2-oxopropyl phosphate</name>
        <dbReference type="ChEBI" id="CHEBI:57279"/>
    </ligand>
</feature>
<comment type="subcellular location">
    <subcellularLocation>
        <location evidence="4">Cytoplasm</location>
    </subcellularLocation>
</comment>
<feature type="binding site" evidence="4">
    <location>
        <position position="51"/>
    </location>
    <ligand>
        <name>1-deoxy-D-xylulose 5-phosphate</name>
        <dbReference type="ChEBI" id="CHEBI:57792"/>
    </ligand>
</feature>